<accession>A0AA40FLC7</accession>
<evidence type="ECO:0000313" key="2">
    <source>
        <dbReference type="EMBL" id="KAK1121229.1"/>
    </source>
</evidence>
<feature type="region of interest" description="Disordered" evidence="1">
    <location>
        <begin position="88"/>
        <end position="155"/>
    </location>
</feature>
<dbReference type="Proteomes" id="UP001177670">
    <property type="component" value="Unassembled WGS sequence"/>
</dbReference>
<gene>
    <name evidence="2" type="ORF">K0M31_010536</name>
</gene>
<feature type="compositionally biased region" description="Basic and acidic residues" evidence="1">
    <location>
        <begin position="109"/>
        <end position="129"/>
    </location>
</feature>
<name>A0AA40FLC7_9HYME</name>
<sequence length="155" mass="17875">MKILVECRLAIEKKAENAPRTKIQFNNSLNIPEQQLPSIKMPHLQGTLTRNKLSSFLSRLESLGSATLFTSNAYKYRERNQTALLYPHPTTPRRLINQSRTQRLQTTTQEEKERRKKTWDTVEKRHVVREGVSTPLTRDAGRRSCEGRGDEARSG</sequence>
<evidence type="ECO:0000256" key="1">
    <source>
        <dbReference type="SAM" id="MobiDB-lite"/>
    </source>
</evidence>
<keyword evidence="3" id="KW-1185">Reference proteome</keyword>
<organism evidence="2 3">
    <name type="scientific">Melipona bicolor</name>
    <dbReference type="NCBI Taxonomy" id="60889"/>
    <lineage>
        <taxon>Eukaryota</taxon>
        <taxon>Metazoa</taxon>
        <taxon>Ecdysozoa</taxon>
        <taxon>Arthropoda</taxon>
        <taxon>Hexapoda</taxon>
        <taxon>Insecta</taxon>
        <taxon>Pterygota</taxon>
        <taxon>Neoptera</taxon>
        <taxon>Endopterygota</taxon>
        <taxon>Hymenoptera</taxon>
        <taxon>Apocrita</taxon>
        <taxon>Aculeata</taxon>
        <taxon>Apoidea</taxon>
        <taxon>Anthophila</taxon>
        <taxon>Apidae</taxon>
        <taxon>Melipona</taxon>
    </lineage>
</organism>
<dbReference type="AlphaFoldDB" id="A0AA40FLC7"/>
<dbReference type="EMBL" id="JAHYIQ010000027">
    <property type="protein sequence ID" value="KAK1121229.1"/>
    <property type="molecule type" value="Genomic_DNA"/>
</dbReference>
<protein>
    <submittedName>
        <fullName evidence="2">Uncharacterized protein</fullName>
    </submittedName>
</protein>
<reference evidence="2" key="1">
    <citation type="submission" date="2021-10" db="EMBL/GenBank/DDBJ databases">
        <title>Melipona bicolor Genome sequencing and assembly.</title>
        <authorList>
            <person name="Araujo N.S."/>
            <person name="Arias M.C."/>
        </authorList>
    </citation>
    <scope>NUCLEOTIDE SEQUENCE</scope>
    <source>
        <strain evidence="2">USP_2M_L1-L4_2017</strain>
        <tissue evidence="2">Whole body</tissue>
    </source>
</reference>
<evidence type="ECO:0000313" key="3">
    <source>
        <dbReference type="Proteomes" id="UP001177670"/>
    </source>
</evidence>
<feature type="compositionally biased region" description="Basic and acidic residues" evidence="1">
    <location>
        <begin position="139"/>
        <end position="155"/>
    </location>
</feature>
<comment type="caution">
    <text evidence="2">The sequence shown here is derived from an EMBL/GenBank/DDBJ whole genome shotgun (WGS) entry which is preliminary data.</text>
</comment>
<proteinExistence type="predicted"/>